<reference evidence="10 11" key="1">
    <citation type="submission" date="2018-08" db="EMBL/GenBank/DDBJ databases">
        <title>A genome reference for cultivated species of the human gut microbiota.</title>
        <authorList>
            <person name="Zou Y."/>
            <person name="Xue W."/>
            <person name="Luo G."/>
        </authorList>
    </citation>
    <scope>NUCLEOTIDE SEQUENCE [LARGE SCALE GENOMIC DNA]</scope>
    <source>
        <strain evidence="10 11">AF22-21</strain>
    </source>
</reference>
<dbReference type="GO" id="GO:0006526">
    <property type="term" value="P:L-arginine biosynthetic process"/>
    <property type="evidence" value="ECO:0007669"/>
    <property type="project" value="UniProtKB-UniPathway"/>
</dbReference>
<evidence type="ECO:0000256" key="5">
    <source>
        <dbReference type="ARBA" id="ARBA00023125"/>
    </source>
</evidence>
<proteinExistence type="inferred from homology"/>
<keyword evidence="4 7" id="KW-0805">Transcription regulation</keyword>
<dbReference type="EMBL" id="QRVK01000002">
    <property type="protein sequence ID" value="RGS44024.1"/>
    <property type="molecule type" value="Genomic_DNA"/>
</dbReference>
<dbReference type="GO" id="GO:0051259">
    <property type="term" value="P:protein complex oligomerization"/>
    <property type="evidence" value="ECO:0007669"/>
    <property type="project" value="InterPro"/>
</dbReference>
<protein>
    <recommendedName>
        <fullName evidence="7">Arginine repressor</fullName>
    </recommendedName>
</protein>
<dbReference type="OrthoDB" id="9807089at2"/>
<accession>A0A3R5WT51</accession>
<gene>
    <name evidence="7" type="primary">argR</name>
    <name evidence="10" type="ORF">DWX94_01085</name>
</gene>
<dbReference type="PANTHER" id="PTHR34471:SF1">
    <property type="entry name" value="ARGININE REPRESSOR"/>
    <property type="match status" value="1"/>
</dbReference>
<evidence type="ECO:0000313" key="10">
    <source>
        <dbReference type="EMBL" id="RGS44024.1"/>
    </source>
</evidence>
<evidence type="ECO:0000313" key="11">
    <source>
        <dbReference type="Proteomes" id="UP000283295"/>
    </source>
</evidence>
<dbReference type="Gene3D" id="1.10.10.10">
    <property type="entry name" value="Winged helix-like DNA-binding domain superfamily/Winged helix DNA-binding domain"/>
    <property type="match status" value="1"/>
</dbReference>
<dbReference type="InterPro" id="IPR020899">
    <property type="entry name" value="Arg_repress_C"/>
</dbReference>
<comment type="subcellular location">
    <subcellularLocation>
        <location evidence="1 7">Cytoplasm</location>
    </subcellularLocation>
</comment>
<dbReference type="UniPathway" id="UPA00068"/>
<comment type="similarity">
    <text evidence="2 7">Belongs to the ArgR family.</text>
</comment>
<evidence type="ECO:0000256" key="6">
    <source>
        <dbReference type="ARBA" id="ARBA00023163"/>
    </source>
</evidence>
<dbReference type="GO" id="GO:0003677">
    <property type="term" value="F:DNA binding"/>
    <property type="evidence" value="ECO:0007669"/>
    <property type="project" value="UniProtKB-KW"/>
</dbReference>
<dbReference type="Pfam" id="PF01316">
    <property type="entry name" value="Arg_repressor"/>
    <property type="match status" value="1"/>
</dbReference>
<dbReference type="InterPro" id="IPR036390">
    <property type="entry name" value="WH_DNA-bd_sf"/>
</dbReference>
<keyword evidence="6 7" id="KW-0804">Transcription</keyword>
<organism evidence="10 11">
    <name type="scientific">Coprococcus eutactus</name>
    <dbReference type="NCBI Taxonomy" id="33043"/>
    <lineage>
        <taxon>Bacteria</taxon>
        <taxon>Bacillati</taxon>
        <taxon>Bacillota</taxon>
        <taxon>Clostridia</taxon>
        <taxon>Lachnospirales</taxon>
        <taxon>Lachnospiraceae</taxon>
        <taxon>Coprococcus</taxon>
    </lineage>
</organism>
<dbReference type="GO" id="GO:0034618">
    <property type="term" value="F:arginine binding"/>
    <property type="evidence" value="ECO:0007669"/>
    <property type="project" value="InterPro"/>
</dbReference>
<dbReference type="RefSeq" id="WP_022058460.1">
    <property type="nucleotide sequence ID" value="NZ_CABIWG010000004.1"/>
</dbReference>
<dbReference type="PRINTS" id="PR01467">
    <property type="entry name" value="ARGREPRESSOR"/>
</dbReference>
<comment type="function">
    <text evidence="7">Regulates arginine biosynthesis genes.</text>
</comment>
<dbReference type="SUPFAM" id="SSF46785">
    <property type="entry name" value="Winged helix' DNA-binding domain"/>
    <property type="match status" value="1"/>
</dbReference>
<evidence type="ECO:0000259" key="9">
    <source>
        <dbReference type="Pfam" id="PF02863"/>
    </source>
</evidence>
<evidence type="ECO:0000256" key="3">
    <source>
        <dbReference type="ARBA" id="ARBA00022490"/>
    </source>
</evidence>
<dbReference type="SUPFAM" id="SSF55252">
    <property type="entry name" value="C-terminal domain of arginine repressor"/>
    <property type="match status" value="1"/>
</dbReference>
<sequence length="149" mass="16303">MKQKRQAKILSIIEQYDIETQDELLEKLAEAGFTTTQATISRDIREINLTKVAVAGGRQKYTLGKSTNHESIESYRKVLSAGILSMVPAENLIVIKTVSGMAMAVAAALDNVEINGLLGSIAGDDTIFLAVRSKDMTDAVMKTIDRMQR</sequence>
<dbReference type="Pfam" id="PF02863">
    <property type="entry name" value="Arg_repressor_C"/>
    <property type="match status" value="1"/>
</dbReference>
<dbReference type="Gene3D" id="3.30.1360.40">
    <property type="match status" value="1"/>
</dbReference>
<dbReference type="HAMAP" id="MF_00173">
    <property type="entry name" value="Arg_repressor"/>
    <property type="match status" value="1"/>
</dbReference>
<keyword evidence="3 7" id="KW-0963">Cytoplasm</keyword>
<evidence type="ECO:0000256" key="4">
    <source>
        <dbReference type="ARBA" id="ARBA00023015"/>
    </source>
</evidence>
<dbReference type="InterPro" id="IPR001669">
    <property type="entry name" value="Arg_repress"/>
</dbReference>
<dbReference type="GO" id="GO:1900079">
    <property type="term" value="P:regulation of arginine biosynthetic process"/>
    <property type="evidence" value="ECO:0007669"/>
    <property type="project" value="UniProtKB-UniRule"/>
</dbReference>
<dbReference type="GO" id="GO:0003700">
    <property type="term" value="F:DNA-binding transcription factor activity"/>
    <property type="evidence" value="ECO:0007669"/>
    <property type="project" value="UniProtKB-UniRule"/>
</dbReference>
<dbReference type="InterPro" id="IPR020900">
    <property type="entry name" value="Arg_repress_DNA-bd"/>
</dbReference>
<dbReference type="PANTHER" id="PTHR34471">
    <property type="entry name" value="ARGININE REPRESSOR"/>
    <property type="match status" value="1"/>
</dbReference>
<evidence type="ECO:0000256" key="1">
    <source>
        <dbReference type="ARBA" id="ARBA00004496"/>
    </source>
</evidence>
<keyword evidence="7" id="KW-0055">Arginine biosynthesis</keyword>
<keyword evidence="7" id="KW-0678">Repressor</keyword>
<feature type="domain" description="Arginine repressor DNA-binding" evidence="8">
    <location>
        <begin position="2"/>
        <end position="67"/>
    </location>
</feature>
<keyword evidence="7" id="KW-0028">Amino-acid biosynthesis</keyword>
<dbReference type="InterPro" id="IPR036388">
    <property type="entry name" value="WH-like_DNA-bd_sf"/>
</dbReference>
<comment type="caution">
    <text evidence="10">The sequence shown here is derived from an EMBL/GenBank/DDBJ whole genome shotgun (WGS) entry which is preliminary data.</text>
</comment>
<evidence type="ECO:0000256" key="2">
    <source>
        <dbReference type="ARBA" id="ARBA00008316"/>
    </source>
</evidence>
<feature type="domain" description="Arginine repressor C-terminal" evidence="9">
    <location>
        <begin position="82"/>
        <end position="144"/>
    </location>
</feature>
<evidence type="ECO:0000259" key="8">
    <source>
        <dbReference type="Pfam" id="PF01316"/>
    </source>
</evidence>
<keyword evidence="5 7" id="KW-0238">DNA-binding</keyword>
<dbReference type="InterPro" id="IPR036251">
    <property type="entry name" value="Arg_repress_C_sf"/>
</dbReference>
<comment type="pathway">
    <text evidence="7">Amino-acid biosynthesis; L-arginine biosynthesis [regulation].</text>
</comment>
<evidence type="ECO:0000256" key="7">
    <source>
        <dbReference type="HAMAP-Rule" id="MF_00173"/>
    </source>
</evidence>
<name>A0A3R5WT51_9FIRM</name>
<dbReference type="GO" id="GO:0005737">
    <property type="term" value="C:cytoplasm"/>
    <property type="evidence" value="ECO:0007669"/>
    <property type="project" value="UniProtKB-SubCell"/>
</dbReference>
<dbReference type="Proteomes" id="UP000283295">
    <property type="component" value="Unassembled WGS sequence"/>
</dbReference>
<dbReference type="AlphaFoldDB" id="A0A3R5WT51"/>